<evidence type="ECO:0000313" key="4">
    <source>
        <dbReference type="EMBL" id="GGA10752.1"/>
    </source>
</evidence>
<dbReference type="EMBL" id="BMFY01000004">
    <property type="protein sequence ID" value="GGA10752.1"/>
    <property type="molecule type" value="Genomic_DNA"/>
</dbReference>
<keyword evidence="1" id="KW-1188">Viral release from host cell</keyword>
<feature type="domain" description="Terminase large subunit gp17-like C-terminal" evidence="3">
    <location>
        <begin position="324"/>
        <end position="468"/>
    </location>
</feature>
<dbReference type="Pfam" id="PF17289">
    <property type="entry name" value="Terminase_6C"/>
    <property type="match status" value="1"/>
</dbReference>
<proteinExistence type="predicted"/>
<evidence type="ECO:0000259" key="3">
    <source>
        <dbReference type="Pfam" id="PF17289"/>
    </source>
</evidence>
<gene>
    <name evidence="4" type="ORF">GCM10011333_11970</name>
</gene>
<keyword evidence="5" id="KW-1185">Reference proteome</keyword>
<evidence type="ECO:0000313" key="5">
    <source>
        <dbReference type="Proteomes" id="UP000616114"/>
    </source>
</evidence>
<feature type="region of interest" description="Disordered" evidence="2">
    <location>
        <begin position="233"/>
        <end position="268"/>
    </location>
</feature>
<accession>A0A8J2TWY7</accession>
<dbReference type="NCBIfam" id="TIGR01630">
    <property type="entry name" value="psiM2_ORF9"/>
    <property type="match status" value="1"/>
</dbReference>
<feature type="compositionally biased region" description="Basic and acidic residues" evidence="2">
    <location>
        <begin position="233"/>
        <end position="247"/>
    </location>
</feature>
<dbReference type="Pfam" id="PF03237">
    <property type="entry name" value="Terminase_6N"/>
    <property type="match status" value="1"/>
</dbReference>
<comment type="caution">
    <text evidence="4">The sequence shown here is derived from an EMBL/GenBank/DDBJ whole genome shotgun (WGS) entry which is preliminary data.</text>
</comment>
<evidence type="ECO:0000256" key="2">
    <source>
        <dbReference type="SAM" id="MobiDB-lite"/>
    </source>
</evidence>
<protein>
    <recommendedName>
        <fullName evidence="3">Terminase large subunit gp17-like C-terminal domain-containing protein</fullName>
    </recommendedName>
</protein>
<sequence>MSLDWAEAAARHFEPPKPQWDTPGDMAVALDHRTNQTGLMRLFDEALVWAFNTPDARLMISCPPQSGKSQRVSRRFPLWVLTQRPDTRVTIASYETGVARRWGRAVRDDIRMHQDVLDINIRQDVSAQSEWTLEGHEGGVFTAGIGSALTGRPSELMIIDDPHKNRDEADSPIYQERAWEWWSSTALTRLAPGAPVVITATRWSSADLLGKILANDPAGKWRVINVPAQADHRPELGETDPLGREPGEWLTTTRGMTPEQWEERKRETSPRDWAALYQGRPSPEEGGVFPAEWARYSQPMWIEHDNGVRTVPGLHRLDTELAQSWDLTFSDTKGSDYVVGQVWLRVGVKVYLLDQVRARMNFTATCEAMKAMRARWPEAVQTFVENRANGPAVMNALAQQINGLIPVEPEGSKMARASAVSPFAFSGDIVLPTSDLLPSVGEFLEEAKGFGAGGAHDDMIDAMSQCVNLLLLNPLTEDASGQAEEFDEIDELGWSIFPH</sequence>
<reference evidence="4" key="2">
    <citation type="submission" date="2020-09" db="EMBL/GenBank/DDBJ databases">
        <authorList>
            <person name="Sun Q."/>
            <person name="Zhou Y."/>
        </authorList>
    </citation>
    <scope>NUCLEOTIDE SEQUENCE</scope>
    <source>
        <strain evidence="4">CGMCC 1.12785</strain>
    </source>
</reference>
<dbReference type="RefSeq" id="WP_188550020.1">
    <property type="nucleotide sequence ID" value="NZ_JAJTWX010000010.1"/>
</dbReference>
<dbReference type="InterPro" id="IPR006517">
    <property type="entry name" value="Phage_terminase_lsu-like_C"/>
</dbReference>
<dbReference type="Proteomes" id="UP000616114">
    <property type="component" value="Unassembled WGS sequence"/>
</dbReference>
<dbReference type="Gene3D" id="3.30.420.240">
    <property type="match status" value="1"/>
</dbReference>
<name>A0A8J2TWY7_9MICO</name>
<reference evidence="4" key="1">
    <citation type="journal article" date="2014" name="Int. J. Syst. Evol. Microbiol.">
        <title>Complete genome sequence of Corynebacterium casei LMG S-19264T (=DSM 44701T), isolated from a smear-ripened cheese.</title>
        <authorList>
            <consortium name="US DOE Joint Genome Institute (JGI-PGF)"/>
            <person name="Walter F."/>
            <person name="Albersmeier A."/>
            <person name="Kalinowski J."/>
            <person name="Ruckert C."/>
        </authorList>
    </citation>
    <scope>NUCLEOTIDE SEQUENCE</scope>
    <source>
        <strain evidence="4">CGMCC 1.12785</strain>
    </source>
</reference>
<organism evidence="4 5">
    <name type="scientific">Sediminivirga luteola</name>
    <dbReference type="NCBI Taxonomy" id="1774748"/>
    <lineage>
        <taxon>Bacteria</taxon>
        <taxon>Bacillati</taxon>
        <taxon>Actinomycetota</taxon>
        <taxon>Actinomycetes</taxon>
        <taxon>Micrococcales</taxon>
        <taxon>Brevibacteriaceae</taxon>
        <taxon>Sediminivirga</taxon>
    </lineage>
</organism>
<evidence type="ECO:0000256" key="1">
    <source>
        <dbReference type="ARBA" id="ARBA00022612"/>
    </source>
</evidence>
<dbReference type="InterPro" id="IPR035421">
    <property type="entry name" value="Terminase_6C"/>
</dbReference>
<dbReference type="AlphaFoldDB" id="A0A8J2TWY7"/>